<dbReference type="InterPro" id="IPR002110">
    <property type="entry name" value="Ankyrin_rpt"/>
</dbReference>
<name>A0A7N4NYS5_SARHA</name>
<dbReference type="FunCoup" id="A0A7N4NYS5">
    <property type="interactions" value="31"/>
</dbReference>
<protein>
    <recommendedName>
        <fullName evidence="5">Ankyrin repeat domain 53</fullName>
    </recommendedName>
</protein>
<organism evidence="3 4">
    <name type="scientific">Sarcophilus harrisii</name>
    <name type="common">Tasmanian devil</name>
    <name type="synonym">Sarcophilus laniarius</name>
    <dbReference type="NCBI Taxonomy" id="9305"/>
    <lineage>
        <taxon>Eukaryota</taxon>
        <taxon>Metazoa</taxon>
        <taxon>Chordata</taxon>
        <taxon>Craniata</taxon>
        <taxon>Vertebrata</taxon>
        <taxon>Euteleostomi</taxon>
        <taxon>Mammalia</taxon>
        <taxon>Metatheria</taxon>
        <taxon>Dasyuromorphia</taxon>
        <taxon>Dasyuridae</taxon>
        <taxon>Sarcophilus</taxon>
    </lineage>
</organism>
<feature type="repeat" description="ANK" evidence="1">
    <location>
        <begin position="212"/>
        <end position="244"/>
    </location>
</feature>
<feature type="compositionally biased region" description="Basic residues" evidence="2">
    <location>
        <begin position="399"/>
        <end position="423"/>
    </location>
</feature>
<dbReference type="Pfam" id="PF12796">
    <property type="entry name" value="Ank_2"/>
    <property type="match status" value="1"/>
</dbReference>
<proteinExistence type="predicted"/>
<dbReference type="InterPro" id="IPR042335">
    <property type="entry name" value="ANKRD53"/>
</dbReference>
<reference evidence="3 4" key="1">
    <citation type="journal article" date="2011" name="Proc. Natl. Acad. Sci. U.S.A.">
        <title>Genetic diversity and population structure of the endangered marsupial Sarcophilus harrisii (Tasmanian devil).</title>
        <authorList>
            <person name="Miller W."/>
            <person name="Hayes V.M."/>
            <person name="Ratan A."/>
            <person name="Petersen D.C."/>
            <person name="Wittekindt N.E."/>
            <person name="Miller J."/>
            <person name="Walenz B."/>
            <person name="Knight J."/>
            <person name="Qi J."/>
            <person name="Zhao F."/>
            <person name="Wang Q."/>
            <person name="Bedoya-Reina O.C."/>
            <person name="Katiyar N."/>
            <person name="Tomsho L.P."/>
            <person name="Kasson L.M."/>
            <person name="Hardie R.A."/>
            <person name="Woodbridge P."/>
            <person name="Tindall E.A."/>
            <person name="Bertelsen M.F."/>
            <person name="Dixon D."/>
            <person name="Pyecroft S."/>
            <person name="Helgen K.M."/>
            <person name="Lesk A.M."/>
            <person name="Pringle T.H."/>
            <person name="Patterson N."/>
            <person name="Zhang Y."/>
            <person name="Kreiss A."/>
            <person name="Woods G.M."/>
            <person name="Jones M.E."/>
            <person name="Schuster S.C."/>
        </authorList>
    </citation>
    <scope>NUCLEOTIDE SEQUENCE [LARGE SCALE GENOMIC DNA]</scope>
</reference>
<reference evidence="3" key="3">
    <citation type="submission" date="2025-09" db="UniProtKB">
        <authorList>
            <consortium name="Ensembl"/>
        </authorList>
    </citation>
    <scope>IDENTIFICATION</scope>
</reference>
<feature type="compositionally biased region" description="Low complexity" evidence="2">
    <location>
        <begin position="436"/>
        <end position="474"/>
    </location>
</feature>
<dbReference type="PANTHER" id="PTHR24160">
    <property type="entry name" value="ANKYRIN REPEAT DOMAIN-CONTAINING PROTEIN 53"/>
    <property type="match status" value="1"/>
</dbReference>
<dbReference type="GO" id="GO:0031116">
    <property type="term" value="P:positive regulation of microtubule polymerization"/>
    <property type="evidence" value="ECO:0007669"/>
    <property type="project" value="TreeGrafter"/>
</dbReference>
<dbReference type="GO" id="GO:0000922">
    <property type="term" value="C:spindle pole"/>
    <property type="evidence" value="ECO:0007669"/>
    <property type="project" value="TreeGrafter"/>
</dbReference>
<dbReference type="GO" id="GO:1902412">
    <property type="term" value="P:regulation of mitotic cytokinesis"/>
    <property type="evidence" value="ECO:0007669"/>
    <property type="project" value="InterPro"/>
</dbReference>
<dbReference type="SUPFAM" id="SSF48403">
    <property type="entry name" value="Ankyrin repeat"/>
    <property type="match status" value="1"/>
</dbReference>
<keyword evidence="4" id="KW-1185">Reference proteome</keyword>
<dbReference type="PROSITE" id="PS50088">
    <property type="entry name" value="ANK_REPEAT"/>
    <property type="match status" value="2"/>
</dbReference>
<dbReference type="GO" id="GO:0007080">
    <property type="term" value="P:mitotic metaphase chromosome alignment"/>
    <property type="evidence" value="ECO:0007669"/>
    <property type="project" value="TreeGrafter"/>
</dbReference>
<evidence type="ECO:0000256" key="1">
    <source>
        <dbReference type="PROSITE-ProRule" id="PRU00023"/>
    </source>
</evidence>
<dbReference type="InParanoid" id="A0A7N4NYS5"/>
<sequence length="735" mass="82290">MSSETMYNASRRWLAPSLWASQWTEKTPAHLAYHPCSVWTAACPLCRGQGAEWARVVQEPPLSIQIQSADALGRKVFQTSSPTWRSLEWDDPWGLSSRLGKSFIAKKSLAQKPELLAASVGNLEWLHQCLKYQRDIRTDRKGFTALHLAAQHCNLNCLTALVEQYRFPVNITTCKGWTPLHLAINKGDPGESLKCVQYLLKAGASVNAQNQNGTAPLHLASGEGMLDCIKVLVEAGGNVHITDNRQRKGLDLCKIWNHRDCARFLKDAMWKQDKKELAEETYCLNQLKKKLLTMQKKYLFKKKKEKEAQNQVAFVQWLQTKPLPKIKIPEPAQVREDWVKIKEAPPRGRKAIPPITKEPPRLRKELRRIREEPPVVPKEAPHIKKAAQALKPQPPRRPQPPRKRGSAVTPRVRRRFRPLKRVKPTLPAGFSSMAISSQQAPSGSRSSSSLPTLGSPRPSTVPFSSGSAPSSSVGRSRESSRLQSISELSGRSRVTPTGSQQQFSSTRAPSYSFLRSLCEASPEVEKPGPTDSGVRLPRDSLSLLNLYLAEIPQKPVPSPFSWRAKWNSSTKLASRPVTQIAFPQGVRLGVQPDPQPHYNFRGFLKFFPNDEGRVLIQTATGDWIFPVPRLPFQVLWRELCRRPQPDRLAGPEGPKNFSGHDLPVRHYVRENYLCSDFLAMSLRETFDAAFIALVQRHRGFPSLPPASPSSLASSSSTSIALPQCLALLFSAPPLR</sequence>
<dbReference type="PANTHER" id="PTHR24160:SF1">
    <property type="entry name" value="ANKYRIN REPEAT DOMAIN-CONTAINING PROTEIN 53"/>
    <property type="match status" value="1"/>
</dbReference>
<evidence type="ECO:0000256" key="2">
    <source>
        <dbReference type="SAM" id="MobiDB-lite"/>
    </source>
</evidence>
<feature type="compositionally biased region" description="Polar residues" evidence="2">
    <location>
        <begin position="481"/>
        <end position="508"/>
    </location>
</feature>
<evidence type="ECO:0008006" key="5">
    <source>
        <dbReference type="Google" id="ProtNLM"/>
    </source>
</evidence>
<evidence type="ECO:0000313" key="3">
    <source>
        <dbReference type="Ensembl" id="ENSSHAP00000029151.1"/>
    </source>
</evidence>
<dbReference type="Proteomes" id="UP000007648">
    <property type="component" value="Unassembled WGS sequence"/>
</dbReference>
<dbReference type="GeneTree" id="ENSGT00390000005650"/>
<feature type="region of interest" description="Disordered" evidence="2">
    <location>
        <begin position="345"/>
        <end position="508"/>
    </location>
</feature>
<dbReference type="SMART" id="SM00248">
    <property type="entry name" value="ANK"/>
    <property type="match status" value="3"/>
</dbReference>
<feature type="compositionally biased region" description="Basic and acidic residues" evidence="2">
    <location>
        <begin position="358"/>
        <end position="373"/>
    </location>
</feature>
<dbReference type="GO" id="GO:0060236">
    <property type="term" value="P:regulation of mitotic spindle organization"/>
    <property type="evidence" value="ECO:0007669"/>
    <property type="project" value="TreeGrafter"/>
</dbReference>
<dbReference type="Gene3D" id="1.25.40.20">
    <property type="entry name" value="Ankyrin repeat-containing domain"/>
    <property type="match status" value="1"/>
</dbReference>
<dbReference type="Pfam" id="PF00023">
    <property type="entry name" value="Ank"/>
    <property type="match status" value="1"/>
</dbReference>
<dbReference type="Ensembl" id="ENSSHAT00000049929.1">
    <property type="protein sequence ID" value="ENSSHAP00000029151.1"/>
    <property type="gene ID" value="ENSSHAG00000031369.1"/>
</dbReference>
<accession>A0A7N4NYS5</accession>
<evidence type="ECO:0000313" key="4">
    <source>
        <dbReference type="Proteomes" id="UP000007648"/>
    </source>
</evidence>
<reference evidence="3" key="2">
    <citation type="submission" date="2025-08" db="UniProtKB">
        <authorList>
            <consortium name="Ensembl"/>
        </authorList>
    </citation>
    <scope>IDENTIFICATION</scope>
</reference>
<dbReference type="InterPro" id="IPR036770">
    <property type="entry name" value="Ankyrin_rpt-contain_sf"/>
</dbReference>
<keyword evidence="1" id="KW-0040">ANK repeat</keyword>
<feature type="repeat" description="ANK" evidence="1">
    <location>
        <begin position="175"/>
        <end position="211"/>
    </location>
</feature>
<gene>
    <name evidence="3" type="primary">ANKRD53</name>
</gene>
<dbReference type="PROSITE" id="PS50297">
    <property type="entry name" value="ANK_REP_REGION"/>
    <property type="match status" value="2"/>
</dbReference>
<dbReference type="AlphaFoldDB" id="A0A7N4NYS5"/>